<evidence type="ECO:0000313" key="1">
    <source>
        <dbReference type="EMBL" id="MCM6764118.1"/>
    </source>
</evidence>
<organism evidence="1 2">
    <name type="scientific">Rathayibacter rubneri</name>
    <dbReference type="NCBI Taxonomy" id="2950106"/>
    <lineage>
        <taxon>Bacteria</taxon>
        <taxon>Bacillati</taxon>
        <taxon>Actinomycetota</taxon>
        <taxon>Actinomycetes</taxon>
        <taxon>Micrococcales</taxon>
        <taxon>Microbacteriaceae</taxon>
        <taxon>Rathayibacter</taxon>
    </lineage>
</organism>
<keyword evidence="2" id="KW-1185">Reference proteome</keyword>
<dbReference type="AlphaFoldDB" id="A0A9X2E249"/>
<dbReference type="Proteomes" id="UP001155240">
    <property type="component" value="Unassembled WGS sequence"/>
</dbReference>
<gene>
    <name evidence="1" type="ORF">NB037_17020</name>
</gene>
<name>A0A9X2E249_9MICO</name>
<protein>
    <submittedName>
        <fullName evidence="1">Uncharacterized protein</fullName>
    </submittedName>
</protein>
<proteinExistence type="predicted"/>
<evidence type="ECO:0000313" key="2">
    <source>
        <dbReference type="Proteomes" id="UP001155240"/>
    </source>
</evidence>
<accession>A0A9X2E249</accession>
<dbReference type="RefSeq" id="WP_251947889.1">
    <property type="nucleotide sequence ID" value="NZ_JAMRYM010000112.1"/>
</dbReference>
<dbReference type="EMBL" id="JAMRYM010000112">
    <property type="protein sequence ID" value="MCM6764118.1"/>
    <property type="molecule type" value="Genomic_DNA"/>
</dbReference>
<comment type="caution">
    <text evidence="1">The sequence shown here is derived from an EMBL/GenBank/DDBJ whole genome shotgun (WGS) entry which is preliminary data.</text>
</comment>
<sequence>MTRVELHYGGRLYTMGNVSVQEAKQLVAEVLGTEPHWLEVNQGEGDLRTAHLLLTPGVALALSVAE</sequence>
<reference evidence="1" key="1">
    <citation type="submission" date="2022-06" db="EMBL/GenBank/DDBJ databases">
        <title>Whole genome shotgun sequencing (WGS) of Rathayibacter sp. ZW T2_19, isolated from stored onions (Allium cepa).</title>
        <authorList>
            <person name="Stoll D.A."/>
            <person name="Huch M."/>
        </authorList>
    </citation>
    <scope>NUCLEOTIDE SEQUENCE</scope>
    <source>
        <strain evidence="1">ZW T2_19</strain>
    </source>
</reference>